<evidence type="ECO:0000256" key="4">
    <source>
        <dbReference type="ARBA" id="ARBA00022691"/>
    </source>
</evidence>
<dbReference type="EMBL" id="PFBW01000035">
    <property type="protein sequence ID" value="PIR77740.1"/>
    <property type="molecule type" value="Genomic_DNA"/>
</dbReference>
<evidence type="ECO:0000313" key="7">
    <source>
        <dbReference type="Proteomes" id="UP000228528"/>
    </source>
</evidence>
<dbReference type="Proteomes" id="UP000228528">
    <property type="component" value="Unassembled WGS sequence"/>
</dbReference>
<reference evidence="7" key="1">
    <citation type="submission" date="2017-09" db="EMBL/GenBank/DDBJ databases">
        <title>Depth-based differentiation of microbial function through sediment-hosted aquifers and enrichment of novel symbionts in the deep terrestrial subsurface.</title>
        <authorList>
            <person name="Probst A.J."/>
            <person name="Ladd B."/>
            <person name="Jarett J.K."/>
            <person name="Geller-Mcgrath D.E."/>
            <person name="Sieber C.M.K."/>
            <person name="Emerson J.B."/>
            <person name="Anantharaman K."/>
            <person name="Thomas B.C."/>
            <person name="Malmstrom R."/>
            <person name="Stieglmeier M."/>
            <person name="Klingl A."/>
            <person name="Woyke T."/>
            <person name="Ryan C.M."/>
            <person name="Banfield J.F."/>
        </authorList>
    </citation>
    <scope>NUCLEOTIDE SEQUENCE [LARGE SCALE GENOMIC DNA]</scope>
</reference>
<keyword evidence="4" id="KW-0949">S-adenosyl-L-methionine</keyword>
<evidence type="ECO:0000256" key="1">
    <source>
        <dbReference type="ARBA" id="ARBA00006594"/>
    </source>
</evidence>
<dbReference type="InterPro" id="IPR002052">
    <property type="entry name" value="DNA_methylase_N6_adenine_CS"/>
</dbReference>
<dbReference type="PRINTS" id="PR00506">
    <property type="entry name" value="D21N6MTFRASE"/>
</dbReference>
<organism evidence="6 7">
    <name type="scientific">Candidatus Magasanikbacteria bacterium CG10_big_fil_rev_8_21_14_0_10_38_6</name>
    <dbReference type="NCBI Taxonomy" id="1974647"/>
    <lineage>
        <taxon>Bacteria</taxon>
        <taxon>Candidatus Magasanikiibacteriota</taxon>
    </lineage>
</organism>
<evidence type="ECO:0000259" key="5">
    <source>
        <dbReference type="Pfam" id="PF01555"/>
    </source>
</evidence>
<protein>
    <submittedName>
        <fullName evidence="6">Site-specific DNA-methyltransferase</fullName>
    </submittedName>
</protein>
<gene>
    <name evidence="6" type="ORF">COU30_00815</name>
</gene>
<feature type="domain" description="DNA methylase N-4/N-6" evidence="5">
    <location>
        <begin position="86"/>
        <end position="398"/>
    </location>
</feature>
<evidence type="ECO:0000313" key="6">
    <source>
        <dbReference type="EMBL" id="PIR77740.1"/>
    </source>
</evidence>
<dbReference type="AlphaFoldDB" id="A0A2M6P2U4"/>
<keyword evidence="2 6" id="KW-0489">Methyltransferase</keyword>
<dbReference type="Pfam" id="PF01555">
    <property type="entry name" value="N6_N4_Mtase"/>
    <property type="match status" value="1"/>
</dbReference>
<evidence type="ECO:0000256" key="2">
    <source>
        <dbReference type="ARBA" id="ARBA00022603"/>
    </source>
</evidence>
<proteinExistence type="inferred from homology"/>
<dbReference type="GO" id="GO:0032259">
    <property type="term" value="P:methylation"/>
    <property type="evidence" value="ECO:0007669"/>
    <property type="project" value="UniProtKB-KW"/>
</dbReference>
<sequence>MKNYKEMTHEELLGYVEELQNRKKYGLVWEDKPEDVVEQCKEMLPVLEEVSDRAIEKDDNGVTNLLIEGDNYHALSVLNYTHAGKIDVIYIDPPYNTGNKDFVYNDQYVDKEDSYRHSKWISFIEKRLSSIKHLLKQDGVFFVSIDDNEQASLKLLCDEIFGEENFITQFIWRRSGTGGLRGIFPVTTHEYILVYAKNKLSITNKWFAPYSENSRNAFKSSDEKGEYKTQALYLTSLKYVDSQAYFIDLPDGTRAKPPLGRGSWRYVESTYRDELEKGNILFKKVKTSPLLLANGERASYNIYTKQYISDEGTNPPSILPDDIVGQTRSAKSELKKMFGSDVFDYAKPSTLIKYIIQLVNKSEGITILDFFAGTGTTGHAVLELNKEDGGSRQFILCTNNENGIAEEVTYPRVKNVIDGYADVEGIPANLRYFKTAFVKQTSVSDDTRRELVKKSTEMICVKESTYKKVYDNKKYKVYKNNEYITGILFDLDSIKEFKEKIDGAGMPAHLYIFSLSNDTFSDDFSSLEVEHTLCPIPESVLEV</sequence>
<comment type="similarity">
    <text evidence="1">Belongs to the N(4)/N(6)-methyltransferase family.</text>
</comment>
<name>A0A2M6P2U4_9BACT</name>
<dbReference type="InterPro" id="IPR002295">
    <property type="entry name" value="N4/N6-MTase_EcoPI_Mod-like"/>
</dbReference>
<feature type="non-terminal residue" evidence="6">
    <location>
        <position position="543"/>
    </location>
</feature>
<dbReference type="GO" id="GO:0003677">
    <property type="term" value="F:DNA binding"/>
    <property type="evidence" value="ECO:0007669"/>
    <property type="project" value="InterPro"/>
</dbReference>
<dbReference type="PROSITE" id="PS00092">
    <property type="entry name" value="N6_MTASE"/>
    <property type="match status" value="1"/>
</dbReference>
<dbReference type="InterPro" id="IPR029063">
    <property type="entry name" value="SAM-dependent_MTases_sf"/>
</dbReference>
<accession>A0A2M6P2U4</accession>
<keyword evidence="3 6" id="KW-0808">Transferase</keyword>
<evidence type="ECO:0000256" key="3">
    <source>
        <dbReference type="ARBA" id="ARBA00022679"/>
    </source>
</evidence>
<dbReference type="GO" id="GO:0008170">
    <property type="term" value="F:N-methyltransferase activity"/>
    <property type="evidence" value="ECO:0007669"/>
    <property type="project" value="InterPro"/>
</dbReference>
<dbReference type="InterPro" id="IPR002941">
    <property type="entry name" value="DNA_methylase_N4/N6"/>
</dbReference>
<dbReference type="SUPFAM" id="SSF53335">
    <property type="entry name" value="S-adenosyl-L-methionine-dependent methyltransferases"/>
    <property type="match status" value="1"/>
</dbReference>
<dbReference type="Gene3D" id="3.40.50.150">
    <property type="entry name" value="Vaccinia Virus protein VP39"/>
    <property type="match status" value="1"/>
</dbReference>
<comment type="caution">
    <text evidence="6">The sequence shown here is derived from an EMBL/GenBank/DDBJ whole genome shotgun (WGS) entry which is preliminary data.</text>
</comment>